<reference evidence="2" key="1">
    <citation type="journal article" date="2020" name="Stud. Mycol.">
        <title>101 Dothideomycetes genomes: a test case for predicting lifestyles and emergence of pathogens.</title>
        <authorList>
            <person name="Haridas S."/>
            <person name="Albert R."/>
            <person name="Binder M."/>
            <person name="Bloem J."/>
            <person name="Labutti K."/>
            <person name="Salamov A."/>
            <person name="Andreopoulos B."/>
            <person name="Baker S."/>
            <person name="Barry K."/>
            <person name="Bills G."/>
            <person name="Bluhm B."/>
            <person name="Cannon C."/>
            <person name="Castanera R."/>
            <person name="Culley D."/>
            <person name="Daum C."/>
            <person name="Ezra D."/>
            <person name="Gonzalez J."/>
            <person name="Henrissat B."/>
            <person name="Kuo A."/>
            <person name="Liang C."/>
            <person name="Lipzen A."/>
            <person name="Lutzoni F."/>
            <person name="Magnuson J."/>
            <person name="Mondo S."/>
            <person name="Nolan M."/>
            <person name="Ohm R."/>
            <person name="Pangilinan J."/>
            <person name="Park H.-J."/>
            <person name="Ramirez L."/>
            <person name="Alfaro M."/>
            <person name="Sun H."/>
            <person name="Tritt A."/>
            <person name="Yoshinaga Y."/>
            <person name="Zwiers L.-H."/>
            <person name="Turgeon B."/>
            <person name="Goodwin S."/>
            <person name="Spatafora J."/>
            <person name="Crous P."/>
            <person name="Grigoriev I."/>
        </authorList>
    </citation>
    <scope>NUCLEOTIDE SEQUENCE</scope>
    <source>
        <strain evidence="2">CBS 480.64</strain>
    </source>
</reference>
<feature type="region of interest" description="Disordered" evidence="1">
    <location>
        <begin position="122"/>
        <end position="162"/>
    </location>
</feature>
<keyword evidence="3" id="KW-1185">Reference proteome</keyword>
<proteinExistence type="predicted"/>
<sequence length="162" mass="17594">MSTRSLSTDSPMASSCVIEPTTTWNGCGCSLPPKIIRACPKHNRQTYTEGVKLSSCAPPKPVVRDGDCEIHIAAAKEMVKIKREIKMKKRMSYKMMGDGLGVIEEEELGEEYQAIIDRVLGKGYPGEGNKGEGGNKSKRNGGDKSKGDKGKKENLEFIGGKT</sequence>
<evidence type="ECO:0000313" key="2">
    <source>
        <dbReference type="EMBL" id="KAF2857577.1"/>
    </source>
</evidence>
<dbReference type="Proteomes" id="UP000799421">
    <property type="component" value="Unassembled WGS sequence"/>
</dbReference>
<organism evidence="2 3">
    <name type="scientific">Piedraia hortae CBS 480.64</name>
    <dbReference type="NCBI Taxonomy" id="1314780"/>
    <lineage>
        <taxon>Eukaryota</taxon>
        <taxon>Fungi</taxon>
        <taxon>Dikarya</taxon>
        <taxon>Ascomycota</taxon>
        <taxon>Pezizomycotina</taxon>
        <taxon>Dothideomycetes</taxon>
        <taxon>Dothideomycetidae</taxon>
        <taxon>Capnodiales</taxon>
        <taxon>Piedraiaceae</taxon>
        <taxon>Piedraia</taxon>
    </lineage>
</organism>
<evidence type="ECO:0000313" key="3">
    <source>
        <dbReference type="Proteomes" id="UP000799421"/>
    </source>
</evidence>
<gene>
    <name evidence="2" type="ORF">K470DRAFT_273161</name>
</gene>
<dbReference type="EMBL" id="MU006036">
    <property type="protein sequence ID" value="KAF2857577.1"/>
    <property type="molecule type" value="Genomic_DNA"/>
</dbReference>
<protein>
    <submittedName>
        <fullName evidence="2">Uncharacterized protein</fullName>
    </submittedName>
</protein>
<name>A0A6A7BRP6_9PEZI</name>
<dbReference type="AlphaFoldDB" id="A0A6A7BRP6"/>
<accession>A0A6A7BRP6</accession>
<feature type="compositionally biased region" description="Basic and acidic residues" evidence="1">
    <location>
        <begin position="129"/>
        <end position="155"/>
    </location>
</feature>
<evidence type="ECO:0000256" key="1">
    <source>
        <dbReference type="SAM" id="MobiDB-lite"/>
    </source>
</evidence>